<comment type="caution">
    <text evidence="1">The sequence shown here is derived from an EMBL/GenBank/DDBJ whole genome shotgun (WGS) entry which is preliminary data.</text>
</comment>
<keyword evidence="2" id="KW-1185">Reference proteome</keyword>
<protein>
    <submittedName>
        <fullName evidence="1">Uncharacterized protein</fullName>
    </submittedName>
</protein>
<organism evidence="1 2">
    <name type="scientific">Blattamonas nauphoetae</name>
    <dbReference type="NCBI Taxonomy" id="2049346"/>
    <lineage>
        <taxon>Eukaryota</taxon>
        <taxon>Metamonada</taxon>
        <taxon>Preaxostyla</taxon>
        <taxon>Oxymonadida</taxon>
        <taxon>Blattamonas</taxon>
    </lineage>
</organism>
<name>A0ABQ9YH76_9EUKA</name>
<dbReference type="EMBL" id="JARBJD010000008">
    <property type="protein sequence ID" value="KAK2963107.1"/>
    <property type="molecule type" value="Genomic_DNA"/>
</dbReference>
<gene>
    <name evidence="1" type="ORF">BLNAU_2130</name>
</gene>
<accession>A0ABQ9YH76</accession>
<sequence length="1364" mass="147017">MLKTAIVTTRFELCELTAGSAHTRGGGLNVNGKVTSTVEGSEFIECSSRHAGGALFSDYQGVFNISDTLVKDCHSGTTGAICVYRTGASEPVSFSHVYLVGNSVGDDTTFFTAEVDFGEDATKFPDIAFLYPDFTVEPTIEFEDCFTTITPDSTGMIMGRTKLESGLYDPERFFHSEFDKIGPLLTATPTARVNEKTGKIELEMEAMTPLTSQEYEVTVKDEDGTETRFRMLFSDGTGIPVSGSESNLKYNTGYTIASIVGVVPPSSSSRMTNGIEVPVAAWAFNLAATPDLISFTTQTILKASCRVGSGTNHVWIQLTGQTIAKGTYSVALTELEFSFEVTFTDARDENGHVLSTEASVRLFGDESKLSFNKEYTLKGVTETSTSTFIDLSGMLIPFSTPLPTERIVGIGTMTFTNSQKDEVSISLTGADLASTEYFIETSPSSVVDGNKLSAVFFAQTGLIVAKVFSTNDSEVPLQFNQKYEVVSITDSLDTPILIDRLSFTVPPSPLRITSLSVKLSGDKSQALVELIGMQIPTSPTLYLNLKNPTTNMELCVITSYKSDTVLVATIPAAQTESGQCCAHFEWLLDSNRSTPFLGSGEAEIYKTSKLKYDTDYTVVRLTSSIVPVSIPSTVTFKTPVGPVRILSAECDLDAESEKAAVIVLAGDLFPSKTSFKLIVYELDSSSAKIGKAFELSSSFLEDGSASSHTLSHVIYNEPSAKLKFGTSYAITDLLISGRTTIVSSDVTFDVPAEPVRIEDATSRLNSAFDAVIVTLTGCALKAGTYSFTLTHITAENSRSITGSLKSDGNVECTHTVEESNPNLLLFGETYTLTSATLDTKQILFNSNIDIYVPRPPKVTDAMIHPNTQNTGVTIELLGTDLGMMKEFKVTLRPSFSFVVLFADASRALSPSFRIGSKDGLDANTEYFVESIVGVVDSDDVILIDGPVSFTTPEATLMEVVVSSSCGVGGEGEECGSLSLPCETLLIGWEIGKKEGNLKTIILKVRDSAENGGMVVVGRGSVEVRGMLGQKGRVVISEQATTNTKSDSVFVIDGGEILLLDLIISVPLLNSVWGWRPAFVVGGKGSVIMKEVEICCSEEGEKAGIGLVGMEQGRLEVDQLFVRNISFRDGVGLIRCLGGQNEMTTDMRNVVVQNTTLESEGILDFSSTDSCSEISMTDCELDRVRMRVGEGTDTALVSIRTRQARLSISKCVFFESGCELSNGVKIGQALLITLFSSDNDETVQCVDLHSCLIVDCAGRDESGEGGVLIRSGNGLSRVSLSGSWFEERSGSSSPSSFERDAEGRMILTKQKLSFGGWKRAAVVVERGRRLPVIARKGSGFSNCGLIVRGMEVERATNRKKEREEL</sequence>
<dbReference type="Proteomes" id="UP001281761">
    <property type="component" value="Unassembled WGS sequence"/>
</dbReference>
<reference evidence="1 2" key="1">
    <citation type="journal article" date="2022" name="bioRxiv">
        <title>Genomics of Preaxostyla Flagellates Illuminates Evolutionary Transitions and the Path Towards Mitochondrial Loss.</title>
        <authorList>
            <person name="Novak L.V.F."/>
            <person name="Treitli S.C."/>
            <person name="Pyrih J."/>
            <person name="Halakuc P."/>
            <person name="Pipaliya S.V."/>
            <person name="Vacek V."/>
            <person name="Brzon O."/>
            <person name="Soukal P."/>
            <person name="Eme L."/>
            <person name="Dacks J.B."/>
            <person name="Karnkowska A."/>
            <person name="Elias M."/>
            <person name="Hampl V."/>
        </authorList>
    </citation>
    <scope>NUCLEOTIDE SEQUENCE [LARGE SCALE GENOMIC DNA]</scope>
    <source>
        <strain evidence="1">NAU3</strain>
        <tissue evidence="1">Gut</tissue>
    </source>
</reference>
<proteinExistence type="predicted"/>
<evidence type="ECO:0000313" key="1">
    <source>
        <dbReference type="EMBL" id="KAK2963107.1"/>
    </source>
</evidence>
<evidence type="ECO:0000313" key="2">
    <source>
        <dbReference type="Proteomes" id="UP001281761"/>
    </source>
</evidence>